<dbReference type="RefSeq" id="WP_109194213.1">
    <property type="nucleotide sequence ID" value="NZ_CP029255.1"/>
</dbReference>
<dbReference type="InterPro" id="IPR029044">
    <property type="entry name" value="Nucleotide-diphossugar_trans"/>
</dbReference>
<keyword evidence="4" id="KW-1185">Reference proteome</keyword>
<comment type="similarity">
    <text evidence="1">Belongs to the glycosyltransferase 2 family. WaaE/KdtX subfamily.</text>
</comment>
<evidence type="ECO:0000313" key="3">
    <source>
        <dbReference type="EMBL" id="AWK06809.1"/>
    </source>
</evidence>
<feature type="domain" description="Glycosyltransferase 2-like" evidence="2">
    <location>
        <begin position="7"/>
        <end position="126"/>
    </location>
</feature>
<protein>
    <submittedName>
        <fullName evidence="3">Glycosyltransferase family 2 protein</fullName>
    </submittedName>
</protein>
<dbReference type="KEGG" id="fcr:HYN56_22280"/>
<dbReference type="CDD" id="cd02511">
    <property type="entry name" value="Beta4Glucosyltransferase"/>
    <property type="match status" value="1"/>
</dbReference>
<dbReference type="PANTHER" id="PTHR43630:SF2">
    <property type="entry name" value="GLYCOSYLTRANSFERASE"/>
    <property type="match status" value="1"/>
</dbReference>
<evidence type="ECO:0000259" key="2">
    <source>
        <dbReference type="Pfam" id="PF00535"/>
    </source>
</evidence>
<dbReference type="AlphaFoldDB" id="A0A2S1YRV6"/>
<proteinExistence type="inferred from homology"/>
<dbReference type="Gene3D" id="3.90.550.10">
    <property type="entry name" value="Spore Coat Polysaccharide Biosynthesis Protein SpsA, Chain A"/>
    <property type="match status" value="1"/>
</dbReference>
<gene>
    <name evidence="3" type="ORF">HYN56_22280</name>
</gene>
<dbReference type="Proteomes" id="UP000245250">
    <property type="component" value="Chromosome"/>
</dbReference>
<dbReference type="PANTHER" id="PTHR43630">
    <property type="entry name" value="POLY-BETA-1,6-N-ACETYL-D-GLUCOSAMINE SYNTHASE"/>
    <property type="match status" value="1"/>
</dbReference>
<dbReference type="GO" id="GO:0016740">
    <property type="term" value="F:transferase activity"/>
    <property type="evidence" value="ECO:0007669"/>
    <property type="project" value="UniProtKB-KW"/>
</dbReference>
<keyword evidence="3" id="KW-0808">Transferase</keyword>
<name>A0A2S1YRV6_9FLAO</name>
<dbReference type="SUPFAM" id="SSF53448">
    <property type="entry name" value="Nucleotide-diphospho-sugar transferases"/>
    <property type="match status" value="1"/>
</dbReference>
<evidence type="ECO:0000256" key="1">
    <source>
        <dbReference type="ARBA" id="ARBA00038494"/>
    </source>
</evidence>
<organism evidence="3 4">
    <name type="scientific">Flavobacterium crocinum</name>
    <dbReference type="NCBI Taxonomy" id="2183896"/>
    <lineage>
        <taxon>Bacteria</taxon>
        <taxon>Pseudomonadati</taxon>
        <taxon>Bacteroidota</taxon>
        <taxon>Flavobacteriia</taxon>
        <taxon>Flavobacteriales</taxon>
        <taxon>Flavobacteriaceae</taxon>
        <taxon>Flavobacterium</taxon>
    </lineage>
</organism>
<dbReference type="InterPro" id="IPR001173">
    <property type="entry name" value="Glyco_trans_2-like"/>
</dbReference>
<reference evidence="3 4" key="1">
    <citation type="submission" date="2018-05" db="EMBL/GenBank/DDBJ databases">
        <title>Genome sequencing of Flavobacterium sp. HYN0056.</title>
        <authorList>
            <person name="Yi H."/>
            <person name="Baek C."/>
        </authorList>
    </citation>
    <scope>NUCLEOTIDE SEQUENCE [LARGE SCALE GENOMIC DNA]</scope>
    <source>
        <strain evidence="3 4">HYN0056</strain>
    </source>
</reference>
<dbReference type="OrthoDB" id="9815923at2"/>
<evidence type="ECO:0000313" key="4">
    <source>
        <dbReference type="Proteomes" id="UP000245250"/>
    </source>
</evidence>
<dbReference type="Pfam" id="PF00535">
    <property type="entry name" value="Glycos_transf_2"/>
    <property type="match status" value="1"/>
</dbReference>
<accession>A0A2S1YRV6</accession>
<sequence>MNKIPITVVVSVKNEALNLPSCLDKLKRFDQIIVVDSGSTDDTTTIAANMGAEVLQFQWNGKFPKKRNWTLQNADLRHEWILFLDADEFVTEEFVNEVAVKTLDPNYNGFTIQFENYFMGRKLKYGYGFQKSALFKKSKGAYEKIEEDLWSHLDMEVHEHPIIEGKVGIIKSKVVHKDFKNLEHYIAKHNAYSSWEAQRYLQLKQSKNEHLSLNQKIKYSLLNTGLLPAVYFMGAYFLKLGFLDGKEGFYLARFKSHYFFQIQTKVNSIKNNLE</sequence>
<dbReference type="EMBL" id="CP029255">
    <property type="protein sequence ID" value="AWK06809.1"/>
    <property type="molecule type" value="Genomic_DNA"/>
</dbReference>